<sequence>MTTGLDVGVLRTGAVLTPVLLTAVLWLLTPDPRRRGAAVLAALWNLVGLLAVNAVAVAAGAWHFGTAGAMWAQVPVDVVAGWALLWGAVPILLTPWLRPALCAGLLVAFDALVMGVLDPLVTLAPRWWIGELATVGLCLIPGVLLGVLTDRGTGLRLRAAGQVALFGATAGFLLPAIAFAGTGRSWSQLWAQFGGPADLVAAQLGLIVLVIALAAVAEFVRGGGTPYPWDPPVRLVRSGPYAYLANPMQLCAVTLLLIGAAVFAAPELAAIAGAGAVFGAGLAGWSERGDLVRRFGADWTAYRGTVTDWLPRWTPSRLRQPARLYVAGGCDPCSRLGCWLAARAPVALQIVDADAVRPALHRLRYTGADGLSVDGTRALGAALEHLSLGWAVTGWLLRAPLLGGLVQLVADAVGAGPRVPR</sequence>
<proteinExistence type="predicted"/>
<keyword evidence="2" id="KW-1185">Reference proteome</keyword>
<dbReference type="STRING" id="1793.AWC04_17210"/>
<dbReference type="RefSeq" id="WP_085099415.1">
    <property type="nucleotide sequence ID" value="NZ_AP022603.1"/>
</dbReference>
<dbReference type="Proteomes" id="UP000193484">
    <property type="component" value="Unassembled WGS sequence"/>
</dbReference>
<dbReference type="OrthoDB" id="941586at2"/>
<dbReference type="AlphaFoldDB" id="A0A1X1R5A2"/>
<gene>
    <name evidence="1" type="ORF">AWC04_17210</name>
</gene>
<reference evidence="1 2" key="1">
    <citation type="submission" date="2016-01" db="EMBL/GenBank/DDBJ databases">
        <title>The new phylogeny of the genus Mycobacterium.</title>
        <authorList>
            <person name="Tarcisio F."/>
            <person name="Conor M."/>
            <person name="Antonella G."/>
            <person name="Elisabetta G."/>
            <person name="Giulia F.S."/>
            <person name="Sara T."/>
            <person name="Anna F."/>
            <person name="Clotilde B."/>
            <person name="Roberto B."/>
            <person name="Veronica D.S."/>
            <person name="Fabio R."/>
            <person name="Monica P."/>
            <person name="Olivier J."/>
            <person name="Enrico T."/>
            <person name="Nicola S."/>
        </authorList>
    </citation>
    <scope>NUCLEOTIDE SEQUENCE [LARGE SCALE GENOMIC DNA]</scope>
    <source>
        <strain evidence="1 2">DSM 44179</strain>
    </source>
</reference>
<evidence type="ECO:0000313" key="1">
    <source>
        <dbReference type="EMBL" id="ORU99361.1"/>
    </source>
</evidence>
<protein>
    <submittedName>
        <fullName evidence="1">Uncharacterized protein</fullName>
    </submittedName>
</protein>
<dbReference type="Gene3D" id="1.20.120.1630">
    <property type="match status" value="1"/>
</dbReference>
<evidence type="ECO:0000313" key="2">
    <source>
        <dbReference type="Proteomes" id="UP000193484"/>
    </source>
</evidence>
<organism evidence="1 2">
    <name type="scientific">Mycolicibacterium fallax</name>
    <name type="common">Mycobacterium fallax</name>
    <dbReference type="NCBI Taxonomy" id="1793"/>
    <lineage>
        <taxon>Bacteria</taxon>
        <taxon>Bacillati</taxon>
        <taxon>Actinomycetota</taxon>
        <taxon>Actinomycetes</taxon>
        <taxon>Mycobacteriales</taxon>
        <taxon>Mycobacteriaceae</taxon>
        <taxon>Mycolicibacterium</taxon>
    </lineage>
</organism>
<accession>A0A1X1R5A2</accession>
<name>A0A1X1R5A2_MYCFA</name>
<dbReference type="EMBL" id="LQOJ01000053">
    <property type="protein sequence ID" value="ORU99361.1"/>
    <property type="molecule type" value="Genomic_DNA"/>
</dbReference>
<comment type="caution">
    <text evidence="1">The sequence shown here is derived from an EMBL/GenBank/DDBJ whole genome shotgun (WGS) entry which is preliminary data.</text>
</comment>